<comment type="caution">
    <text evidence="1">The sequence shown here is derived from an EMBL/GenBank/DDBJ whole genome shotgun (WGS) entry which is preliminary data.</text>
</comment>
<protein>
    <submittedName>
        <fullName evidence="1">Uncharacterized protein</fullName>
    </submittedName>
</protein>
<reference evidence="2" key="1">
    <citation type="journal article" date="2019" name="Int. J. Syst. Evol. Microbiol.">
        <title>The Global Catalogue of Microorganisms (GCM) 10K type strain sequencing project: providing services to taxonomists for standard genome sequencing and annotation.</title>
        <authorList>
            <consortium name="The Broad Institute Genomics Platform"/>
            <consortium name="The Broad Institute Genome Sequencing Center for Infectious Disease"/>
            <person name="Wu L."/>
            <person name="Ma J."/>
        </authorList>
    </citation>
    <scope>NUCLEOTIDE SEQUENCE [LARGE SCALE GENOMIC DNA]</scope>
    <source>
        <strain evidence="2">CGMCC 1.16275</strain>
    </source>
</reference>
<keyword evidence="2" id="KW-1185">Reference proteome</keyword>
<gene>
    <name evidence="1" type="ORF">ACFSCW_12650</name>
</gene>
<organism evidence="1 2">
    <name type="scientific">Sphingomonas tabacisoli</name>
    <dbReference type="NCBI Taxonomy" id="2249466"/>
    <lineage>
        <taxon>Bacteria</taxon>
        <taxon>Pseudomonadati</taxon>
        <taxon>Pseudomonadota</taxon>
        <taxon>Alphaproteobacteria</taxon>
        <taxon>Sphingomonadales</taxon>
        <taxon>Sphingomonadaceae</taxon>
        <taxon>Sphingomonas</taxon>
    </lineage>
</organism>
<proteinExistence type="predicted"/>
<dbReference type="RefSeq" id="WP_380889747.1">
    <property type="nucleotide sequence ID" value="NZ_JBHUDY010000001.1"/>
</dbReference>
<accession>A0ABW4I5X8</accession>
<dbReference type="Proteomes" id="UP001597115">
    <property type="component" value="Unassembled WGS sequence"/>
</dbReference>
<sequence length="66" mass="7143">MGGTADLDWREALYRQMARQSGLPAGLRPELIKRAEACVERKLAPAMPGFFAPRGAAEGCKGAIRQ</sequence>
<dbReference type="EMBL" id="JBHUDY010000001">
    <property type="protein sequence ID" value="MFD1612652.1"/>
    <property type="molecule type" value="Genomic_DNA"/>
</dbReference>
<evidence type="ECO:0000313" key="1">
    <source>
        <dbReference type="EMBL" id="MFD1612652.1"/>
    </source>
</evidence>
<evidence type="ECO:0000313" key="2">
    <source>
        <dbReference type="Proteomes" id="UP001597115"/>
    </source>
</evidence>
<name>A0ABW4I5X8_9SPHN</name>